<dbReference type="STRING" id="52131.GA0061100_104454"/>
<sequence length="175" mass="17813">MQFRYAVTAAVIGLSLAGCQRTAYNNDSYSSPAPLQAQPVPSVQSSQLPPPGAGNGSQFPAAPASAPNAANPAQQQAMAASAMDVTKESMVGSWKVSNGGSSCDMFLTLTNLGSGSRGGTRGCAGELTSMGSWEVSGKQVLLKNRDGSTIGTVYKTADSRFDGSTASGQPLSLSR</sequence>
<dbReference type="SUPFAM" id="SSF50882">
    <property type="entry name" value="beta-Barrel protease inhibitors"/>
    <property type="match status" value="1"/>
</dbReference>
<dbReference type="InterPro" id="IPR016085">
    <property type="entry name" value="Protease_inh_B-barrel_dom"/>
</dbReference>
<comment type="subcellular location">
    <subcellularLocation>
        <location evidence="1">Cell outer membrane</location>
        <topology evidence="1">Lipid-anchor</topology>
    </subcellularLocation>
</comment>
<evidence type="ECO:0000256" key="7">
    <source>
        <dbReference type="ARBA" id="ARBA00023288"/>
    </source>
</evidence>
<evidence type="ECO:0000256" key="6">
    <source>
        <dbReference type="ARBA" id="ARBA00023237"/>
    </source>
</evidence>
<evidence type="ECO:0000313" key="12">
    <source>
        <dbReference type="Proteomes" id="UP000186228"/>
    </source>
</evidence>
<keyword evidence="4 8" id="KW-0472">Membrane</keyword>
<evidence type="ECO:0000259" key="10">
    <source>
        <dbReference type="Pfam" id="PF02974"/>
    </source>
</evidence>
<evidence type="ECO:0000256" key="4">
    <source>
        <dbReference type="ARBA" id="ARBA00023136"/>
    </source>
</evidence>
<reference evidence="12" key="1">
    <citation type="submission" date="2016-08" db="EMBL/GenBank/DDBJ databases">
        <authorList>
            <person name="Varghese N."/>
            <person name="Submissions Spin"/>
        </authorList>
    </citation>
    <scope>NUCLEOTIDE SEQUENCE [LARGE SCALE GENOMIC DNA]</scope>
    <source>
        <strain evidence="12">CCBAU 57015</strain>
    </source>
</reference>
<dbReference type="PIRSF" id="PIRSF034005">
    <property type="entry name" value="OM_lipoprot_Omp19_bac"/>
    <property type="match status" value="1"/>
</dbReference>
<evidence type="ECO:0000256" key="8">
    <source>
        <dbReference type="PIRNR" id="PIRNR034005"/>
    </source>
</evidence>
<keyword evidence="3" id="KW-0732">Signal</keyword>
<dbReference type="Gene3D" id="2.40.128.10">
    <property type="match status" value="1"/>
</dbReference>
<name>A0A1C3V659_9HYPH</name>
<evidence type="ECO:0000256" key="1">
    <source>
        <dbReference type="ARBA" id="ARBA00004459"/>
    </source>
</evidence>
<feature type="region of interest" description="Disordered" evidence="9">
    <location>
        <begin position="30"/>
        <end position="81"/>
    </location>
</feature>
<keyword evidence="7" id="KW-0449">Lipoprotein</keyword>
<dbReference type="PROSITE" id="PS51257">
    <property type="entry name" value="PROKAR_LIPOPROTEIN"/>
    <property type="match status" value="1"/>
</dbReference>
<proteinExistence type="inferred from homology"/>
<feature type="compositionally biased region" description="Low complexity" evidence="9">
    <location>
        <begin position="30"/>
        <end position="47"/>
    </location>
</feature>
<evidence type="ECO:0000256" key="9">
    <source>
        <dbReference type="SAM" id="MobiDB-lite"/>
    </source>
</evidence>
<feature type="domain" description="Alkaline proteinase inhibitor/ Outer membrane lipoprotein Omp19" evidence="10">
    <location>
        <begin position="85"/>
        <end position="175"/>
    </location>
</feature>
<dbReference type="Proteomes" id="UP000186228">
    <property type="component" value="Unassembled WGS sequence"/>
</dbReference>
<dbReference type="GO" id="GO:0009279">
    <property type="term" value="C:cell outer membrane"/>
    <property type="evidence" value="ECO:0007669"/>
    <property type="project" value="UniProtKB-SubCell"/>
</dbReference>
<dbReference type="InterPro" id="IPR021140">
    <property type="entry name" value="Inh/Omp19"/>
</dbReference>
<dbReference type="GO" id="GO:0004866">
    <property type="term" value="F:endopeptidase inhibitor activity"/>
    <property type="evidence" value="ECO:0007669"/>
    <property type="project" value="InterPro"/>
</dbReference>
<accession>A0A1C3V659</accession>
<gene>
    <name evidence="11" type="ORF">GA0061100_104454</name>
</gene>
<dbReference type="EMBL" id="FMAC01000004">
    <property type="protein sequence ID" value="SCB23252.1"/>
    <property type="molecule type" value="Genomic_DNA"/>
</dbReference>
<dbReference type="Pfam" id="PF02974">
    <property type="entry name" value="Inh"/>
    <property type="match status" value="1"/>
</dbReference>
<evidence type="ECO:0000313" key="11">
    <source>
        <dbReference type="EMBL" id="SCB23252.1"/>
    </source>
</evidence>
<evidence type="ECO:0000256" key="5">
    <source>
        <dbReference type="ARBA" id="ARBA00023139"/>
    </source>
</evidence>
<dbReference type="AlphaFoldDB" id="A0A1C3V659"/>
<keyword evidence="6 8" id="KW-0998">Cell outer membrane</keyword>
<evidence type="ECO:0000256" key="3">
    <source>
        <dbReference type="ARBA" id="ARBA00022729"/>
    </source>
</evidence>
<keyword evidence="5" id="KW-0564">Palmitate</keyword>
<dbReference type="OrthoDB" id="7677911at2"/>
<evidence type="ECO:0000256" key="2">
    <source>
        <dbReference type="ARBA" id="ARBA00007138"/>
    </source>
</evidence>
<dbReference type="InterPro" id="IPR010571">
    <property type="entry name" value="OM_lipoprot_Omp19_bac"/>
</dbReference>
<protein>
    <recommendedName>
        <fullName evidence="8">Outer membrane lipoprotein omp19</fullName>
    </recommendedName>
</protein>
<comment type="similarity">
    <text evidence="2 8">Belongs to the rhizobiaceae omp19 lipoprotein family.</text>
</comment>
<keyword evidence="12" id="KW-1185">Reference proteome</keyword>
<feature type="compositionally biased region" description="Low complexity" evidence="9">
    <location>
        <begin position="60"/>
        <end position="81"/>
    </location>
</feature>
<dbReference type="RefSeq" id="WP_075853829.1">
    <property type="nucleotide sequence ID" value="NZ_FMAC01000004.1"/>
</dbReference>
<organism evidence="11 12">
    <name type="scientific">Rhizobium hainanense</name>
    <dbReference type="NCBI Taxonomy" id="52131"/>
    <lineage>
        <taxon>Bacteria</taxon>
        <taxon>Pseudomonadati</taxon>
        <taxon>Pseudomonadota</taxon>
        <taxon>Alphaproteobacteria</taxon>
        <taxon>Hyphomicrobiales</taxon>
        <taxon>Rhizobiaceae</taxon>
        <taxon>Rhizobium/Agrobacterium group</taxon>
        <taxon>Rhizobium</taxon>
    </lineage>
</organism>